<dbReference type="OrthoDB" id="187139at2759"/>
<evidence type="ECO:0000256" key="6">
    <source>
        <dbReference type="ARBA" id="ARBA00023180"/>
    </source>
</evidence>
<comment type="caution">
    <text evidence="11">The sequence shown here is derived from an EMBL/GenBank/DDBJ whole genome shotgun (WGS) entry which is preliminary data.</text>
</comment>
<keyword evidence="3" id="KW-0964">Secreted</keyword>
<evidence type="ECO:0000313" key="12">
    <source>
        <dbReference type="Proteomes" id="UP000258309"/>
    </source>
</evidence>
<feature type="chain" id="PRO_5017721225" description="Pectate lyase superfamily protein domain-containing protein" evidence="10">
    <location>
        <begin position="22"/>
        <end position="397"/>
    </location>
</feature>
<dbReference type="InterPro" id="IPR011050">
    <property type="entry name" value="Pectin_lyase_fold/virulence"/>
</dbReference>
<evidence type="ECO:0000256" key="1">
    <source>
        <dbReference type="ARBA" id="ARBA00004613"/>
    </source>
</evidence>
<sequence length="397" mass="42484">MFINQILLLLLSLAVIGEGNSQTCVVPAGGSESIDDAPAILQAFDECGHGGKVMFQNTTYHVNSVMNTSALQDCEIDIQGTLLWGTNITYFLNHSLPVGYQNQSTAWILGGDNIKVDGHGYGTLNGNGDAWYDFIAGASNYPGRPHALTVANSTNFSFRGVHFIRSQMWSLSIIYTQNALFDSVYVNNTASSGSQEVNTDGADTIYSSQITFSNWIIDNGDDGLSMKANSTDIYMYNCTLYHGSGLAMGSIGQYNGVYETIQRVYAKNIICYETLHAVYFKTWTGEQVGYPPNGGGGGLGIASDMIFEGMKISNLRGPPLAISQCTTFSGASGNCTSSKFLISDITFNSISGTTASTADVASFQCSAVEPCSNLKIDDMDVTVASNSSQADQYLCGT</sequence>
<gene>
    <name evidence="11" type="ORF">B7463_g2512</name>
</gene>
<evidence type="ECO:0000256" key="9">
    <source>
        <dbReference type="RuleBase" id="RU361169"/>
    </source>
</evidence>
<evidence type="ECO:0000256" key="7">
    <source>
        <dbReference type="ARBA" id="ARBA00023295"/>
    </source>
</evidence>
<protein>
    <recommendedName>
        <fullName evidence="13">Pectate lyase superfamily protein domain-containing protein</fullName>
    </recommendedName>
</protein>
<evidence type="ECO:0000256" key="3">
    <source>
        <dbReference type="ARBA" id="ARBA00022525"/>
    </source>
</evidence>
<keyword evidence="7 9" id="KW-0326">Glycosidase</keyword>
<dbReference type="InterPro" id="IPR000743">
    <property type="entry name" value="Glyco_hydro_28"/>
</dbReference>
<keyword evidence="6" id="KW-0325">Glycoprotein</keyword>
<accession>A0A3E2HKR7</accession>
<evidence type="ECO:0000256" key="5">
    <source>
        <dbReference type="ARBA" id="ARBA00022801"/>
    </source>
</evidence>
<dbReference type="GO" id="GO:0005975">
    <property type="term" value="P:carbohydrate metabolic process"/>
    <property type="evidence" value="ECO:0007669"/>
    <property type="project" value="InterPro"/>
</dbReference>
<dbReference type="PANTHER" id="PTHR31736:SF8">
    <property type="entry name" value="PUTATIVE (AFU_ORTHOLOGUE AFUA_7G06410)-RELATED"/>
    <property type="match status" value="1"/>
</dbReference>
<keyword evidence="8" id="KW-0961">Cell wall biogenesis/degradation</keyword>
<dbReference type="Pfam" id="PF00295">
    <property type="entry name" value="Glyco_hydro_28"/>
    <property type="match status" value="1"/>
</dbReference>
<dbReference type="OMA" id="CSAVKPC"/>
<feature type="non-terminal residue" evidence="11">
    <location>
        <position position="397"/>
    </location>
</feature>
<comment type="subcellular location">
    <subcellularLocation>
        <location evidence="1">Secreted</location>
    </subcellularLocation>
</comment>
<reference evidence="11 12" key="1">
    <citation type="submission" date="2018-05" db="EMBL/GenBank/DDBJ databases">
        <title>Draft genome sequence of Scytalidium lignicola DSM 105466, a ubiquitous saprotrophic fungus.</title>
        <authorList>
            <person name="Buettner E."/>
            <person name="Gebauer A.M."/>
            <person name="Hofrichter M."/>
            <person name="Liers C."/>
            <person name="Kellner H."/>
        </authorList>
    </citation>
    <scope>NUCLEOTIDE SEQUENCE [LARGE SCALE GENOMIC DNA]</scope>
    <source>
        <strain evidence="11 12">DSM 105466</strain>
    </source>
</reference>
<dbReference type="STRING" id="5539.A0A3E2HKR7"/>
<dbReference type="AlphaFoldDB" id="A0A3E2HKR7"/>
<name>A0A3E2HKR7_SCYLI</name>
<comment type="similarity">
    <text evidence="2 9">Belongs to the glycosyl hydrolase 28 family.</text>
</comment>
<dbReference type="PANTHER" id="PTHR31736">
    <property type="match status" value="1"/>
</dbReference>
<evidence type="ECO:0000256" key="8">
    <source>
        <dbReference type="ARBA" id="ARBA00023316"/>
    </source>
</evidence>
<evidence type="ECO:0000256" key="2">
    <source>
        <dbReference type="ARBA" id="ARBA00008834"/>
    </source>
</evidence>
<dbReference type="GO" id="GO:0005576">
    <property type="term" value="C:extracellular region"/>
    <property type="evidence" value="ECO:0007669"/>
    <property type="project" value="UniProtKB-SubCell"/>
</dbReference>
<evidence type="ECO:0000256" key="4">
    <source>
        <dbReference type="ARBA" id="ARBA00022729"/>
    </source>
</evidence>
<dbReference type="Gene3D" id="2.160.20.10">
    <property type="entry name" value="Single-stranded right-handed beta-helix, Pectin lyase-like"/>
    <property type="match status" value="1"/>
</dbReference>
<dbReference type="GO" id="GO:0071555">
    <property type="term" value="P:cell wall organization"/>
    <property type="evidence" value="ECO:0007669"/>
    <property type="project" value="UniProtKB-KW"/>
</dbReference>
<feature type="signal peptide" evidence="10">
    <location>
        <begin position="1"/>
        <end position="21"/>
    </location>
</feature>
<evidence type="ECO:0000256" key="10">
    <source>
        <dbReference type="SAM" id="SignalP"/>
    </source>
</evidence>
<dbReference type="InterPro" id="IPR012334">
    <property type="entry name" value="Pectin_lyas_fold"/>
</dbReference>
<dbReference type="GO" id="GO:0004650">
    <property type="term" value="F:polygalacturonase activity"/>
    <property type="evidence" value="ECO:0007669"/>
    <property type="project" value="InterPro"/>
</dbReference>
<dbReference type="SUPFAM" id="SSF51126">
    <property type="entry name" value="Pectin lyase-like"/>
    <property type="match status" value="1"/>
</dbReference>
<keyword evidence="12" id="KW-1185">Reference proteome</keyword>
<evidence type="ECO:0008006" key="13">
    <source>
        <dbReference type="Google" id="ProtNLM"/>
    </source>
</evidence>
<dbReference type="EMBL" id="NCSJ02000029">
    <property type="protein sequence ID" value="RFU33833.1"/>
    <property type="molecule type" value="Genomic_DNA"/>
</dbReference>
<feature type="non-terminal residue" evidence="11">
    <location>
        <position position="1"/>
    </location>
</feature>
<dbReference type="Proteomes" id="UP000258309">
    <property type="component" value="Unassembled WGS sequence"/>
</dbReference>
<organism evidence="11 12">
    <name type="scientific">Scytalidium lignicola</name>
    <name type="common">Hyphomycete</name>
    <dbReference type="NCBI Taxonomy" id="5539"/>
    <lineage>
        <taxon>Eukaryota</taxon>
        <taxon>Fungi</taxon>
        <taxon>Dikarya</taxon>
        <taxon>Ascomycota</taxon>
        <taxon>Pezizomycotina</taxon>
        <taxon>Leotiomycetes</taxon>
        <taxon>Leotiomycetes incertae sedis</taxon>
        <taxon>Scytalidium</taxon>
    </lineage>
</organism>
<keyword evidence="5 9" id="KW-0378">Hydrolase</keyword>
<evidence type="ECO:0000313" key="11">
    <source>
        <dbReference type="EMBL" id="RFU33833.1"/>
    </source>
</evidence>
<proteinExistence type="inferred from homology"/>
<keyword evidence="4 10" id="KW-0732">Signal</keyword>